<proteinExistence type="predicted"/>
<accession>A0A3N0YQ76</accession>
<dbReference type="Proteomes" id="UP000281406">
    <property type="component" value="Unassembled WGS sequence"/>
</dbReference>
<organism evidence="1 2">
    <name type="scientific">Anabarilius grahami</name>
    <name type="common">Kanglang fish</name>
    <name type="synonym">Barilius grahami</name>
    <dbReference type="NCBI Taxonomy" id="495550"/>
    <lineage>
        <taxon>Eukaryota</taxon>
        <taxon>Metazoa</taxon>
        <taxon>Chordata</taxon>
        <taxon>Craniata</taxon>
        <taxon>Vertebrata</taxon>
        <taxon>Euteleostomi</taxon>
        <taxon>Actinopterygii</taxon>
        <taxon>Neopterygii</taxon>
        <taxon>Teleostei</taxon>
        <taxon>Ostariophysi</taxon>
        <taxon>Cypriniformes</taxon>
        <taxon>Xenocyprididae</taxon>
        <taxon>Xenocypridinae</taxon>
        <taxon>Xenocypridinae incertae sedis</taxon>
        <taxon>Anabarilius</taxon>
    </lineage>
</organism>
<comment type="caution">
    <text evidence="1">The sequence shown here is derived from an EMBL/GenBank/DDBJ whole genome shotgun (WGS) entry which is preliminary data.</text>
</comment>
<reference evidence="1 2" key="1">
    <citation type="submission" date="2018-10" db="EMBL/GenBank/DDBJ databases">
        <title>Genome assembly for a Yunnan-Guizhou Plateau 3E fish, Anabarilius grahami (Regan), and its evolutionary and genetic applications.</title>
        <authorList>
            <person name="Jiang W."/>
        </authorList>
    </citation>
    <scope>NUCLEOTIDE SEQUENCE [LARGE SCALE GENOMIC DNA]</scope>
    <source>
        <strain evidence="1">AG-KIZ</strain>
        <tissue evidence="1">Muscle</tissue>
    </source>
</reference>
<protein>
    <submittedName>
        <fullName evidence="1">Uncharacterized protein</fullName>
    </submittedName>
</protein>
<dbReference type="EMBL" id="RJVU01030833">
    <property type="protein sequence ID" value="ROL48365.1"/>
    <property type="molecule type" value="Genomic_DNA"/>
</dbReference>
<keyword evidence="2" id="KW-1185">Reference proteome</keyword>
<dbReference type="AlphaFoldDB" id="A0A3N0YQ76"/>
<gene>
    <name evidence="1" type="ORF">DPX16_20718</name>
</gene>
<name>A0A3N0YQ76_ANAGA</name>
<evidence type="ECO:0000313" key="2">
    <source>
        <dbReference type="Proteomes" id="UP000281406"/>
    </source>
</evidence>
<evidence type="ECO:0000313" key="1">
    <source>
        <dbReference type="EMBL" id="ROL48365.1"/>
    </source>
</evidence>
<sequence>MEEIHPSPPITQGTKGFSLTKSDLTFQVTFWMCLTVTVYFAQTDDELEQFFHKYALPLSCMTNSPISLEFRMMAALKGQTLPDCKTTLIILASPFPTLTSPNLLPAVQPIQSAASHK</sequence>